<protein>
    <submittedName>
        <fullName evidence="2">Jg5615 protein</fullName>
    </submittedName>
</protein>
<proteinExistence type="predicted"/>
<name>A0A8S4QK06_9NEOP</name>
<accession>A0A8S4QK06</accession>
<dbReference type="EMBL" id="CAKXAJ010008680">
    <property type="protein sequence ID" value="CAH2210924.1"/>
    <property type="molecule type" value="Genomic_DNA"/>
</dbReference>
<comment type="caution">
    <text evidence="2">The sequence shown here is derived from an EMBL/GenBank/DDBJ whole genome shotgun (WGS) entry which is preliminary data.</text>
</comment>
<evidence type="ECO:0000313" key="2">
    <source>
        <dbReference type="EMBL" id="CAH2210924.1"/>
    </source>
</evidence>
<evidence type="ECO:0000313" key="3">
    <source>
        <dbReference type="Proteomes" id="UP000838756"/>
    </source>
</evidence>
<dbReference type="AlphaFoldDB" id="A0A8S4QK06"/>
<organism evidence="2 3">
    <name type="scientific">Pararge aegeria aegeria</name>
    <dbReference type="NCBI Taxonomy" id="348720"/>
    <lineage>
        <taxon>Eukaryota</taxon>
        <taxon>Metazoa</taxon>
        <taxon>Ecdysozoa</taxon>
        <taxon>Arthropoda</taxon>
        <taxon>Hexapoda</taxon>
        <taxon>Insecta</taxon>
        <taxon>Pterygota</taxon>
        <taxon>Neoptera</taxon>
        <taxon>Endopterygota</taxon>
        <taxon>Lepidoptera</taxon>
        <taxon>Glossata</taxon>
        <taxon>Ditrysia</taxon>
        <taxon>Papilionoidea</taxon>
        <taxon>Nymphalidae</taxon>
        <taxon>Satyrinae</taxon>
        <taxon>Satyrini</taxon>
        <taxon>Parargina</taxon>
        <taxon>Pararge</taxon>
    </lineage>
</organism>
<keyword evidence="3" id="KW-1185">Reference proteome</keyword>
<sequence>CGEKAESRAEFIEKEVLWKLSSDVEVHSEKTPLPPSDPSLHIPSSLIIT</sequence>
<gene>
    <name evidence="2" type="primary">jg5615</name>
    <name evidence="2" type="ORF">PAEG_LOCUS2781</name>
</gene>
<evidence type="ECO:0000256" key="1">
    <source>
        <dbReference type="SAM" id="MobiDB-lite"/>
    </source>
</evidence>
<dbReference type="Proteomes" id="UP000838756">
    <property type="component" value="Unassembled WGS sequence"/>
</dbReference>
<feature type="region of interest" description="Disordered" evidence="1">
    <location>
        <begin position="28"/>
        <end position="49"/>
    </location>
</feature>
<feature type="non-terminal residue" evidence="2">
    <location>
        <position position="1"/>
    </location>
</feature>
<reference evidence="2" key="1">
    <citation type="submission" date="2022-03" db="EMBL/GenBank/DDBJ databases">
        <authorList>
            <person name="Lindestad O."/>
        </authorList>
    </citation>
    <scope>NUCLEOTIDE SEQUENCE</scope>
</reference>